<evidence type="ECO:0000313" key="2">
    <source>
        <dbReference type="Proteomes" id="UP001062846"/>
    </source>
</evidence>
<sequence length="338" mass="38153">MRYMRTGSLKRLFSIKRRSFEAEVGKQKCDSPEEDNNEASNILPGTEPFKRPTWKCFSFEQIFVATNGFCSENMVGKGGYAEVYRGTLGEGEAIAVKRLTKESTDERKEKDFLTEIGTLAHVCHPNVSSLLGCCIDNGLYLVFQFSSRGSVASVLHDENLPAMDWKTRYKIAVGIAKGLHYLHDGCPRRIIHRDIKASNVLLTSDYEPQISDFGLAKWLPSQWTHHSITPIEGTFGHLAPEYFMHGVVDEKTDVFAFGVLLLELISGKKPVDASHQSLHSWALEVMVEGEVDREKWKMPEEEEEEQEEFWGYEDLESECDTTSLSASPHDSLTSTRSS</sequence>
<reference evidence="1" key="1">
    <citation type="submission" date="2022-02" db="EMBL/GenBank/DDBJ databases">
        <title>Plant Genome Project.</title>
        <authorList>
            <person name="Zhang R.-G."/>
        </authorList>
    </citation>
    <scope>NUCLEOTIDE SEQUENCE</scope>
    <source>
        <strain evidence="1">AT1</strain>
    </source>
</reference>
<accession>A0ACC0PZE7</accession>
<keyword evidence="2" id="KW-1185">Reference proteome</keyword>
<organism evidence="1 2">
    <name type="scientific">Rhododendron molle</name>
    <name type="common">Chinese azalea</name>
    <name type="synonym">Azalea mollis</name>
    <dbReference type="NCBI Taxonomy" id="49168"/>
    <lineage>
        <taxon>Eukaryota</taxon>
        <taxon>Viridiplantae</taxon>
        <taxon>Streptophyta</taxon>
        <taxon>Embryophyta</taxon>
        <taxon>Tracheophyta</taxon>
        <taxon>Spermatophyta</taxon>
        <taxon>Magnoliopsida</taxon>
        <taxon>eudicotyledons</taxon>
        <taxon>Gunneridae</taxon>
        <taxon>Pentapetalae</taxon>
        <taxon>asterids</taxon>
        <taxon>Ericales</taxon>
        <taxon>Ericaceae</taxon>
        <taxon>Ericoideae</taxon>
        <taxon>Rhodoreae</taxon>
        <taxon>Rhododendron</taxon>
    </lineage>
</organism>
<evidence type="ECO:0000313" key="1">
    <source>
        <dbReference type="EMBL" id="KAI8570042.1"/>
    </source>
</evidence>
<gene>
    <name evidence="1" type="ORF">RHMOL_Rhmol01G0002500</name>
</gene>
<name>A0ACC0PZE7_RHOML</name>
<proteinExistence type="predicted"/>
<comment type="caution">
    <text evidence="1">The sequence shown here is derived from an EMBL/GenBank/DDBJ whole genome shotgun (WGS) entry which is preliminary data.</text>
</comment>
<dbReference type="Proteomes" id="UP001062846">
    <property type="component" value="Chromosome 1"/>
</dbReference>
<protein>
    <submittedName>
        <fullName evidence="1">Uncharacterized protein</fullName>
    </submittedName>
</protein>
<dbReference type="EMBL" id="CM046388">
    <property type="protein sequence ID" value="KAI8570042.1"/>
    <property type="molecule type" value="Genomic_DNA"/>
</dbReference>